<dbReference type="Pfam" id="PF05930">
    <property type="entry name" value="Phage_AlpA"/>
    <property type="match status" value="1"/>
</dbReference>
<feature type="region of interest" description="Disordered" evidence="1">
    <location>
        <begin position="1"/>
        <end position="20"/>
    </location>
</feature>
<evidence type="ECO:0000256" key="1">
    <source>
        <dbReference type="SAM" id="MobiDB-lite"/>
    </source>
</evidence>
<protein>
    <submittedName>
        <fullName evidence="2">AlpA family transcriptional regulator</fullName>
    </submittedName>
</protein>
<dbReference type="PANTHER" id="PTHR36154">
    <property type="entry name" value="DNA-BINDING TRANSCRIPTIONAL ACTIVATOR ALPA"/>
    <property type="match status" value="1"/>
</dbReference>
<dbReference type="AlphaFoldDB" id="A0A6C8Y2P4"/>
<dbReference type="InterPro" id="IPR052931">
    <property type="entry name" value="Prophage_regulatory_activator"/>
</dbReference>
<dbReference type="Gene3D" id="1.10.238.160">
    <property type="match status" value="1"/>
</dbReference>
<name>A0A6C8Y2P4_SALDZ</name>
<evidence type="ECO:0000313" key="2">
    <source>
        <dbReference type="EMBL" id="MIE71769.1"/>
    </source>
</evidence>
<gene>
    <name evidence="2" type="ORF">EL06_20690</name>
</gene>
<dbReference type="InterPro" id="IPR010260">
    <property type="entry name" value="AlpA"/>
</dbReference>
<comment type="caution">
    <text evidence="2">The sequence shown here is derived from an EMBL/GenBank/DDBJ whole genome shotgun (WGS) entry which is preliminary data.</text>
</comment>
<dbReference type="Proteomes" id="UP000885362">
    <property type="component" value="Unassembled WGS sequence"/>
</dbReference>
<organism evidence="2">
    <name type="scientific">Salmonella diarizonae</name>
    <dbReference type="NCBI Taxonomy" id="59204"/>
    <lineage>
        <taxon>Bacteria</taxon>
        <taxon>Pseudomonadati</taxon>
        <taxon>Pseudomonadota</taxon>
        <taxon>Gammaproteobacteria</taxon>
        <taxon>Enterobacterales</taxon>
        <taxon>Enterobacteriaceae</taxon>
        <taxon>Salmonella</taxon>
    </lineage>
</organism>
<accession>A0A6C8Y2P4</accession>
<proteinExistence type="predicted"/>
<dbReference type="PANTHER" id="PTHR36154:SF1">
    <property type="entry name" value="DNA-BINDING TRANSCRIPTIONAL ACTIVATOR ALPA"/>
    <property type="match status" value="1"/>
</dbReference>
<reference evidence="2" key="1">
    <citation type="submission" date="2018-08" db="EMBL/GenBank/DDBJ databases">
        <authorList>
            <consortium name="GenomeTrakr network: Whole genome sequencing for foodborne pathogen traceback"/>
        </authorList>
    </citation>
    <scope>NUCLEOTIDE SEQUENCE [LARGE SCALE GENOMIC DNA]</scope>
    <source>
        <strain evidence="2">FMA0132</strain>
    </source>
</reference>
<sequence length="92" mass="10688">MFNHATAASEQVHAGHHKEQATVQPVRILRLRDVVRKTGMARSTLYDWLNPKSSRYDPTFPKQVMLGRQSVGWLESEVDMWLQRRIADSRRG</sequence>
<dbReference type="EMBL" id="RSHK01000024">
    <property type="protein sequence ID" value="MIE71769.1"/>
    <property type="molecule type" value="Genomic_DNA"/>
</dbReference>